<feature type="domain" description="PTS EIIA type-2" evidence="7">
    <location>
        <begin position="16"/>
        <end position="159"/>
    </location>
</feature>
<dbReference type="InterPro" id="IPR004680">
    <property type="entry name" value="Cit_transptr-like_dom"/>
</dbReference>
<evidence type="ECO:0000313" key="8">
    <source>
        <dbReference type="EMBL" id="HGD13878.1"/>
    </source>
</evidence>
<organism evidence="8">
    <name type="scientific">candidate division WOR-3 bacterium</name>
    <dbReference type="NCBI Taxonomy" id="2052148"/>
    <lineage>
        <taxon>Bacteria</taxon>
        <taxon>Bacteria division WOR-3</taxon>
    </lineage>
</organism>
<sequence length="653" mass="71822">MPPTPDKQSLIEMLSKYLRPDLIIDLEQADSPKTVFQIAASRMAQAGVSPDTIVKQLLDREHVGSTGLGNGVAIPHALVTGNLTAPLIALVRLRKGVDWQAVDSQPVRLVCIIIAPTQLRNEYLQLLAEVARIFHNAHRRRQLLKARTTDKIFYYLTTETRPGIFQRYKTLLLLLLAVLGTFCLGRIFFPLLQLPASGIYEKLGLIKFNSEPWLSRQALTAAIFVGMIIGTMLFWRFRVALSAVSIALLLFLRVMNIELAVEYMSIPTVIFIMAMMALIKWLENIGFFRVIVTRVARQIGNSPGLMLVILMLFSTILSGFAGEVSGILVTFGLALELARRNRVSPLPYLLALVFATNVGSALTLVGNPIGVYIAFAGGLTFENFLRWATPVSLITCAVTVTLCLLLFRRQLPSKSNIGDDIDIEVKPSELRLGWIVFLSVIALIVLHARLEHWLGLTEGTMLVATPVAALAFVIFTEQERGKQLIERGIDWWTILFFMFLFANAACLEHTGVTTKLGYLLLTIARKLPFTSWIGPAGLTGSSMILLLWFSGITSGFVDNMPIVAALVPIVKTLVQLGLPHSSILWWSLLIGGCYGGNLTMIGSSANLVAIGTYEKSTGQSINFGQWLKTGIIVTLITLAIATVILLIQLPLAP</sequence>
<dbReference type="GO" id="GO:0055085">
    <property type="term" value="P:transmembrane transport"/>
    <property type="evidence" value="ECO:0007669"/>
    <property type="project" value="InterPro"/>
</dbReference>
<keyword evidence="3 6" id="KW-0812">Transmembrane</keyword>
<dbReference type="Pfam" id="PF03600">
    <property type="entry name" value="CitMHS"/>
    <property type="match status" value="1"/>
</dbReference>
<reference evidence="8" key="1">
    <citation type="journal article" date="2020" name="mSystems">
        <title>Genome- and Community-Level Interaction Insights into Carbon Utilization and Element Cycling Functions of Hydrothermarchaeota in Hydrothermal Sediment.</title>
        <authorList>
            <person name="Zhou Z."/>
            <person name="Liu Y."/>
            <person name="Xu W."/>
            <person name="Pan J."/>
            <person name="Luo Z.H."/>
            <person name="Li M."/>
        </authorList>
    </citation>
    <scope>NUCLEOTIDE SEQUENCE [LARGE SCALE GENOMIC DNA]</scope>
    <source>
        <strain evidence="8">SpSt-914</strain>
    </source>
</reference>
<name>A0A7V3V0D1_UNCW3</name>
<dbReference type="PROSITE" id="PS00372">
    <property type="entry name" value="PTS_EIIA_TYPE_2_HIS"/>
    <property type="match status" value="1"/>
</dbReference>
<evidence type="ECO:0000256" key="1">
    <source>
        <dbReference type="ARBA" id="ARBA00004141"/>
    </source>
</evidence>
<gene>
    <name evidence="8" type="ORF">ENX16_07380</name>
</gene>
<dbReference type="CDD" id="cd00211">
    <property type="entry name" value="PTS_IIA_fru"/>
    <property type="match status" value="1"/>
</dbReference>
<dbReference type="InterPro" id="IPR016152">
    <property type="entry name" value="PTrfase/Anion_transptr"/>
</dbReference>
<evidence type="ECO:0000256" key="6">
    <source>
        <dbReference type="SAM" id="Phobius"/>
    </source>
</evidence>
<comment type="caution">
    <text evidence="8">The sequence shown here is derived from an EMBL/GenBank/DDBJ whole genome shotgun (WGS) entry which is preliminary data.</text>
</comment>
<dbReference type="InterPro" id="IPR002178">
    <property type="entry name" value="PTS_EIIA_type-2_dom"/>
</dbReference>
<feature type="transmembrane region" description="Helical" evidence="6">
    <location>
        <begin position="218"/>
        <end position="251"/>
    </location>
</feature>
<feature type="transmembrane region" description="Helical" evidence="6">
    <location>
        <begin position="263"/>
        <end position="282"/>
    </location>
</feature>
<feature type="transmembrane region" description="Helical" evidence="6">
    <location>
        <begin position="347"/>
        <end position="375"/>
    </location>
</feature>
<evidence type="ECO:0000256" key="2">
    <source>
        <dbReference type="ARBA" id="ARBA00022448"/>
    </source>
</evidence>
<dbReference type="EMBL" id="DTMZ01000184">
    <property type="protein sequence ID" value="HGD13878.1"/>
    <property type="molecule type" value="Genomic_DNA"/>
</dbReference>
<dbReference type="PROSITE" id="PS51094">
    <property type="entry name" value="PTS_EIIA_TYPE_2"/>
    <property type="match status" value="1"/>
</dbReference>
<dbReference type="SUPFAM" id="SSF55804">
    <property type="entry name" value="Phoshotransferase/anion transport protein"/>
    <property type="match status" value="1"/>
</dbReference>
<keyword evidence="2" id="KW-0813">Transport</keyword>
<dbReference type="GO" id="GO:0016020">
    <property type="term" value="C:membrane"/>
    <property type="evidence" value="ECO:0007669"/>
    <property type="project" value="UniProtKB-SubCell"/>
</dbReference>
<proteinExistence type="predicted"/>
<feature type="transmembrane region" description="Helical" evidence="6">
    <location>
        <begin position="432"/>
        <end position="450"/>
    </location>
</feature>
<feature type="transmembrane region" description="Helical" evidence="6">
    <location>
        <begin position="171"/>
        <end position="189"/>
    </location>
</feature>
<feature type="transmembrane region" description="Helical" evidence="6">
    <location>
        <begin position="302"/>
        <end position="335"/>
    </location>
</feature>
<dbReference type="InterPro" id="IPR051475">
    <property type="entry name" value="Diverse_Ion_Transporter"/>
</dbReference>
<evidence type="ECO:0000256" key="5">
    <source>
        <dbReference type="ARBA" id="ARBA00023136"/>
    </source>
</evidence>
<protein>
    <recommendedName>
        <fullName evidence="7">PTS EIIA type-2 domain-containing protein</fullName>
    </recommendedName>
</protein>
<feature type="transmembrane region" description="Helical" evidence="6">
    <location>
        <begin position="532"/>
        <end position="549"/>
    </location>
</feature>
<keyword evidence="4 6" id="KW-1133">Transmembrane helix</keyword>
<feature type="transmembrane region" description="Helical" evidence="6">
    <location>
        <begin position="584"/>
        <end position="609"/>
    </location>
</feature>
<feature type="transmembrane region" description="Helical" evidence="6">
    <location>
        <begin position="456"/>
        <end position="476"/>
    </location>
</feature>
<comment type="subcellular location">
    <subcellularLocation>
        <location evidence="1">Membrane</location>
        <topology evidence="1">Multi-pass membrane protein</topology>
    </subcellularLocation>
</comment>
<dbReference type="PANTHER" id="PTHR43568">
    <property type="entry name" value="P PROTEIN"/>
    <property type="match status" value="1"/>
</dbReference>
<dbReference type="AlphaFoldDB" id="A0A7V3V0D1"/>
<feature type="transmembrane region" description="Helical" evidence="6">
    <location>
        <begin position="561"/>
        <end position="578"/>
    </location>
</feature>
<dbReference type="Gene3D" id="3.40.930.10">
    <property type="entry name" value="Mannitol-specific EII, Chain A"/>
    <property type="match status" value="1"/>
</dbReference>
<keyword evidence="5 6" id="KW-0472">Membrane</keyword>
<evidence type="ECO:0000256" key="3">
    <source>
        <dbReference type="ARBA" id="ARBA00022692"/>
    </source>
</evidence>
<evidence type="ECO:0000256" key="4">
    <source>
        <dbReference type="ARBA" id="ARBA00022989"/>
    </source>
</evidence>
<dbReference type="Pfam" id="PF00359">
    <property type="entry name" value="PTS_EIIA_2"/>
    <property type="match status" value="1"/>
</dbReference>
<accession>A0A7V3V0D1</accession>
<feature type="transmembrane region" description="Helical" evidence="6">
    <location>
        <begin position="630"/>
        <end position="651"/>
    </location>
</feature>
<feature type="transmembrane region" description="Helical" evidence="6">
    <location>
        <begin position="387"/>
        <end position="407"/>
    </location>
</feature>
<dbReference type="PANTHER" id="PTHR43568:SF1">
    <property type="entry name" value="P PROTEIN"/>
    <property type="match status" value="1"/>
</dbReference>
<evidence type="ECO:0000259" key="7">
    <source>
        <dbReference type="PROSITE" id="PS51094"/>
    </source>
</evidence>
<feature type="transmembrane region" description="Helical" evidence="6">
    <location>
        <begin position="488"/>
        <end position="512"/>
    </location>
</feature>